<dbReference type="RefSeq" id="WP_387722814.1">
    <property type="nucleotide sequence ID" value="NZ_JBIAPI010000009.1"/>
</dbReference>
<evidence type="ECO:0000313" key="2">
    <source>
        <dbReference type="EMBL" id="MFF3227057.1"/>
    </source>
</evidence>
<protein>
    <submittedName>
        <fullName evidence="2">Lasso peptide biosynthesis protein</fullName>
    </submittedName>
</protein>
<dbReference type="Proteomes" id="UP001601948">
    <property type="component" value="Unassembled WGS sequence"/>
</dbReference>
<accession>A0ABW6R0M6</accession>
<organism evidence="2 3">
    <name type="scientific">Nocardia suismassiliense</name>
    <dbReference type="NCBI Taxonomy" id="2077092"/>
    <lineage>
        <taxon>Bacteria</taxon>
        <taxon>Bacillati</taxon>
        <taxon>Actinomycetota</taxon>
        <taxon>Actinomycetes</taxon>
        <taxon>Mycobacteriales</taxon>
        <taxon>Nocardiaceae</taxon>
        <taxon>Nocardia</taxon>
    </lineage>
</organism>
<keyword evidence="3" id="KW-1185">Reference proteome</keyword>
<evidence type="ECO:0000313" key="3">
    <source>
        <dbReference type="Proteomes" id="UP001601948"/>
    </source>
</evidence>
<comment type="caution">
    <text evidence="2">The sequence shown here is derived from an EMBL/GenBank/DDBJ whole genome shotgun (WGS) entry which is preliminary data.</text>
</comment>
<proteinExistence type="predicted"/>
<gene>
    <name evidence="2" type="ORF">ACFYV7_29965</name>
</gene>
<dbReference type="InterPro" id="IPR032708">
    <property type="entry name" value="McjB_C"/>
</dbReference>
<sequence>MTELAQQLESMLSDIDGVPAPPRPSYRLRGYAVRSTWRALRLLGTQGWGPAHRYLRDLRPGPGWQSSAELAPAEAIRLVRREILFSQLVLRTLQPNGLCLPRSFSLGTYLSAIGLPAEVIVARERTSTNPRYSFHSWTELYGEVLNDSQDVTVGFSVLQRVSARALNG</sequence>
<reference evidence="2 3" key="1">
    <citation type="submission" date="2024-10" db="EMBL/GenBank/DDBJ databases">
        <title>The Natural Products Discovery Center: Release of the First 8490 Sequenced Strains for Exploring Actinobacteria Biosynthetic Diversity.</title>
        <authorList>
            <person name="Kalkreuter E."/>
            <person name="Kautsar S.A."/>
            <person name="Yang D."/>
            <person name="Bader C.D."/>
            <person name="Teijaro C.N."/>
            <person name="Fluegel L."/>
            <person name="Davis C.M."/>
            <person name="Simpson J.R."/>
            <person name="Lauterbach L."/>
            <person name="Steele A.D."/>
            <person name="Gui C."/>
            <person name="Meng S."/>
            <person name="Li G."/>
            <person name="Viehrig K."/>
            <person name="Ye F."/>
            <person name="Su P."/>
            <person name="Kiefer A.F."/>
            <person name="Nichols A."/>
            <person name="Cepeda A.J."/>
            <person name="Yan W."/>
            <person name="Fan B."/>
            <person name="Jiang Y."/>
            <person name="Adhikari A."/>
            <person name="Zheng C.-J."/>
            <person name="Schuster L."/>
            <person name="Cowan T.M."/>
            <person name="Smanski M.J."/>
            <person name="Chevrette M.G."/>
            <person name="De Carvalho L.P.S."/>
            <person name="Shen B."/>
        </authorList>
    </citation>
    <scope>NUCLEOTIDE SEQUENCE [LARGE SCALE GENOMIC DNA]</scope>
    <source>
        <strain evidence="2 3">NPDC003040</strain>
    </source>
</reference>
<dbReference type="EMBL" id="JBIAPI010000009">
    <property type="protein sequence ID" value="MFF3227057.1"/>
    <property type="molecule type" value="Genomic_DNA"/>
</dbReference>
<feature type="domain" description="Microcin J25-processing protein McjB C-terminal" evidence="1">
    <location>
        <begin position="80"/>
        <end position="159"/>
    </location>
</feature>
<name>A0ABW6R0M6_9NOCA</name>
<dbReference type="Pfam" id="PF13471">
    <property type="entry name" value="Transglut_core3"/>
    <property type="match status" value="1"/>
</dbReference>
<evidence type="ECO:0000259" key="1">
    <source>
        <dbReference type="Pfam" id="PF13471"/>
    </source>
</evidence>